<evidence type="ECO:0008006" key="4">
    <source>
        <dbReference type="Google" id="ProtNLM"/>
    </source>
</evidence>
<dbReference type="Proteomes" id="UP000308768">
    <property type="component" value="Unassembled WGS sequence"/>
</dbReference>
<gene>
    <name evidence="2" type="ORF">B0A49_06613</name>
</gene>
<proteinExistence type="predicted"/>
<feature type="transmembrane region" description="Helical" evidence="1">
    <location>
        <begin position="199"/>
        <end position="218"/>
    </location>
</feature>
<evidence type="ECO:0000313" key="2">
    <source>
        <dbReference type="EMBL" id="TKA72650.1"/>
    </source>
</evidence>
<evidence type="ECO:0000256" key="1">
    <source>
        <dbReference type="SAM" id="Phobius"/>
    </source>
</evidence>
<feature type="transmembrane region" description="Helical" evidence="1">
    <location>
        <begin position="157"/>
        <end position="174"/>
    </location>
</feature>
<dbReference type="EMBL" id="NAJN01000484">
    <property type="protein sequence ID" value="TKA72650.1"/>
    <property type="molecule type" value="Genomic_DNA"/>
</dbReference>
<dbReference type="AlphaFoldDB" id="A0A4U0X7Z1"/>
<feature type="transmembrane region" description="Helical" evidence="1">
    <location>
        <begin position="269"/>
        <end position="287"/>
    </location>
</feature>
<keyword evidence="3" id="KW-1185">Reference proteome</keyword>
<reference evidence="2 3" key="1">
    <citation type="submission" date="2017-03" db="EMBL/GenBank/DDBJ databases">
        <title>Genomes of endolithic fungi from Antarctica.</title>
        <authorList>
            <person name="Coleine C."/>
            <person name="Masonjones S."/>
            <person name="Stajich J.E."/>
        </authorList>
    </citation>
    <scope>NUCLEOTIDE SEQUENCE [LARGE SCALE GENOMIC DNA]</scope>
    <source>
        <strain evidence="2 3">CCFEE 5187</strain>
    </source>
</reference>
<evidence type="ECO:0000313" key="3">
    <source>
        <dbReference type="Proteomes" id="UP000308768"/>
    </source>
</evidence>
<feature type="transmembrane region" description="Helical" evidence="1">
    <location>
        <begin position="89"/>
        <end position="108"/>
    </location>
</feature>
<dbReference type="OrthoDB" id="5313079at2759"/>
<keyword evidence="1" id="KW-0812">Transmembrane</keyword>
<feature type="transmembrane region" description="Helical" evidence="1">
    <location>
        <begin position="23"/>
        <end position="44"/>
    </location>
</feature>
<keyword evidence="1" id="KW-0472">Membrane</keyword>
<sequence length="584" mass="65842">MGNINSKGRDWGSVVNFDDLGKLYAAVAIVWTVVLCAGMAWLTSHRHLAYLKMRNIPLAIAATATLHVYLVKILLAYTVNGHFSCDAEFWIMNIYLPMGIALFQANMVQLQSISGQQQKLLEGHRFALKAGKPLRRPGFRGLWMEWRSTSAAKRAELLIAAGMLLVTTAIYLASRKFHRSWGSGVADPKPAMCRKGWEWIPSTIWQLVFSWFYGPYVLYKIRNINDVHYWRLQITICIIAGLPGSPLWLAALYSTQFRLVNRFWVPPMWLAPGLIMMQFVTIFFPIFEAYKSRHQLRSTLDIVESWEGKRQGDASATESGSSRQNSFYGGNKSTLSSTIVSSRRREMYTMAHLDKALVINATPLLNFAATKEFTGENIVFLTQVRDWRAAWKRAQRNFGVVTGQSRRYLFNLAVEIFVLSISTKTAHFPVNIEGKIRSDLEAVFGPAVLDVEQDRDNNVVDPFNHPSSCEMGLVSAKAFETKGAPHVTIAEYNNSDQALSKTEEPVPPHTMVLNLDASLCVPESVAIPVSFDEHVFDGAEQSVKYMVLTNTWPKFVDSRKEHGRSIGGKAASLMESFRLRLQKK</sequence>
<keyword evidence="1" id="KW-1133">Transmembrane helix</keyword>
<dbReference type="STRING" id="331657.A0A4U0X7Z1"/>
<comment type="caution">
    <text evidence="2">The sequence shown here is derived from an EMBL/GenBank/DDBJ whole genome shotgun (WGS) entry which is preliminary data.</text>
</comment>
<name>A0A4U0X7Z1_9PEZI</name>
<organism evidence="2 3">
    <name type="scientific">Cryomyces minteri</name>
    <dbReference type="NCBI Taxonomy" id="331657"/>
    <lineage>
        <taxon>Eukaryota</taxon>
        <taxon>Fungi</taxon>
        <taxon>Dikarya</taxon>
        <taxon>Ascomycota</taxon>
        <taxon>Pezizomycotina</taxon>
        <taxon>Dothideomycetes</taxon>
        <taxon>Dothideomycetes incertae sedis</taxon>
        <taxon>Cryomyces</taxon>
    </lineage>
</organism>
<protein>
    <recommendedName>
        <fullName evidence="4">RGS domain-containing protein</fullName>
    </recommendedName>
</protein>
<dbReference type="InterPro" id="IPR036305">
    <property type="entry name" value="RGS_sf"/>
</dbReference>
<accession>A0A4U0X7Z1</accession>
<dbReference type="SUPFAM" id="SSF48097">
    <property type="entry name" value="Regulator of G-protein signaling, RGS"/>
    <property type="match status" value="1"/>
</dbReference>
<feature type="transmembrane region" description="Helical" evidence="1">
    <location>
        <begin position="230"/>
        <end position="249"/>
    </location>
</feature>
<feature type="transmembrane region" description="Helical" evidence="1">
    <location>
        <begin position="56"/>
        <end position="77"/>
    </location>
</feature>